<sequence>MVFQALAVFDGVGTNTDHRTDPGSGHVLITAIDKKTLDEWYAEIRKRHTYITRSDEAGKWFVYNRKYFVIEQSLNQATPEFHGRIIFTVLPGGNSRRGRKGVWFPIFGNWE</sequence>
<organism evidence="1 2">
    <name type="scientific">Aspergillus cavernicola</name>
    <dbReference type="NCBI Taxonomy" id="176166"/>
    <lineage>
        <taxon>Eukaryota</taxon>
        <taxon>Fungi</taxon>
        <taxon>Dikarya</taxon>
        <taxon>Ascomycota</taxon>
        <taxon>Pezizomycotina</taxon>
        <taxon>Eurotiomycetes</taxon>
        <taxon>Eurotiomycetidae</taxon>
        <taxon>Eurotiales</taxon>
        <taxon>Aspergillaceae</taxon>
        <taxon>Aspergillus</taxon>
        <taxon>Aspergillus subgen. Nidulantes</taxon>
    </lineage>
</organism>
<accession>A0ABR4IXR3</accession>
<evidence type="ECO:0000313" key="2">
    <source>
        <dbReference type="Proteomes" id="UP001610335"/>
    </source>
</evidence>
<reference evidence="1 2" key="1">
    <citation type="submission" date="2024-07" db="EMBL/GenBank/DDBJ databases">
        <title>Section-level genome sequencing and comparative genomics of Aspergillus sections Usti and Cavernicolus.</title>
        <authorList>
            <consortium name="Lawrence Berkeley National Laboratory"/>
            <person name="Nybo J.L."/>
            <person name="Vesth T.C."/>
            <person name="Theobald S."/>
            <person name="Frisvad J.C."/>
            <person name="Larsen T.O."/>
            <person name="Kjaerboelling I."/>
            <person name="Rothschild-Mancinelli K."/>
            <person name="Lyhne E.K."/>
            <person name="Kogle M.E."/>
            <person name="Barry K."/>
            <person name="Clum A."/>
            <person name="Na H."/>
            <person name="Ledsgaard L."/>
            <person name="Lin J."/>
            <person name="Lipzen A."/>
            <person name="Kuo A."/>
            <person name="Riley R."/>
            <person name="Mondo S."/>
            <person name="LaButti K."/>
            <person name="Haridas S."/>
            <person name="Pangalinan J."/>
            <person name="Salamov A.A."/>
            <person name="Simmons B.A."/>
            <person name="Magnuson J.K."/>
            <person name="Chen J."/>
            <person name="Drula E."/>
            <person name="Henrissat B."/>
            <person name="Wiebenga A."/>
            <person name="Lubbers R.J."/>
            <person name="Gomes A.C."/>
            <person name="Makela M.R."/>
            <person name="Stajich J."/>
            <person name="Grigoriev I.V."/>
            <person name="Mortensen U.H."/>
            <person name="De vries R.P."/>
            <person name="Baker S.E."/>
            <person name="Andersen M.R."/>
        </authorList>
    </citation>
    <scope>NUCLEOTIDE SEQUENCE [LARGE SCALE GENOMIC DNA]</scope>
    <source>
        <strain evidence="1 2">CBS 600.67</strain>
    </source>
</reference>
<gene>
    <name evidence="1" type="ORF">BDW59DRAFT_157384</name>
</gene>
<keyword evidence="2" id="KW-1185">Reference proteome</keyword>
<evidence type="ECO:0008006" key="3">
    <source>
        <dbReference type="Google" id="ProtNLM"/>
    </source>
</evidence>
<evidence type="ECO:0000313" key="1">
    <source>
        <dbReference type="EMBL" id="KAL2832561.1"/>
    </source>
</evidence>
<proteinExistence type="predicted"/>
<dbReference type="EMBL" id="JBFXLS010000006">
    <property type="protein sequence ID" value="KAL2832561.1"/>
    <property type="molecule type" value="Genomic_DNA"/>
</dbReference>
<protein>
    <recommendedName>
        <fullName evidence="3">PH domain-containing protein</fullName>
    </recommendedName>
</protein>
<comment type="caution">
    <text evidence="1">The sequence shown here is derived from an EMBL/GenBank/DDBJ whole genome shotgun (WGS) entry which is preliminary data.</text>
</comment>
<dbReference type="Proteomes" id="UP001610335">
    <property type="component" value="Unassembled WGS sequence"/>
</dbReference>
<name>A0ABR4IXR3_9EURO</name>